<accession>A0ABP9G2Y4</accession>
<evidence type="ECO:0000313" key="2">
    <source>
        <dbReference type="Proteomes" id="UP001500368"/>
    </source>
</evidence>
<reference evidence="2" key="1">
    <citation type="journal article" date="2019" name="Int. J. Syst. Evol. Microbiol.">
        <title>The Global Catalogue of Microorganisms (GCM) 10K type strain sequencing project: providing services to taxonomists for standard genome sequencing and annotation.</title>
        <authorList>
            <consortium name="The Broad Institute Genomics Platform"/>
            <consortium name="The Broad Institute Genome Sequencing Center for Infectious Disease"/>
            <person name="Wu L."/>
            <person name="Ma J."/>
        </authorList>
    </citation>
    <scope>NUCLEOTIDE SEQUENCE [LARGE SCALE GENOMIC DNA]</scope>
    <source>
        <strain evidence="2">JCM 19129</strain>
    </source>
</reference>
<evidence type="ECO:0008006" key="3">
    <source>
        <dbReference type="Google" id="ProtNLM"/>
    </source>
</evidence>
<evidence type="ECO:0000313" key="1">
    <source>
        <dbReference type="EMBL" id="GAA4923441.1"/>
    </source>
</evidence>
<gene>
    <name evidence="1" type="ORF">GCM10025790_20700</name>
</gene>
<name>A0ABP9G2Y4_9MICC</name>
<comment type="caution">
    <text evidence="1">The sequence shown here is derived from an EMBL/GenBank/DDBJ whole genome shotgun (WGS) entry which is preliminary data.</text>
</comment>
<dbReference type="EMBL" id="BAABLW010000007">
    <property type="protein sequence ID" value="GAA4923441.1"/>
    <property type="molecule type" value="Genomic_DNA"/>
</dbReference>
<protein>
    <recommendedName>
        <fullName evidence="3">HK97 gp10 family phage protein</fullName>
    </recommendedName>
</protein>
<proteinExistence type="predicted"/>
<dbReference type="RefSeq" id="WP_345477928.1">
    <property type="nucleotide sequence ID" value="NZ_BAABLW010000007.1"/>
</dbReference>
<dbReference type="Proteomes" id="UP001500368">
    <property type="component" value="Unassembled WGS sequence"/>
</dbReference>
<sequence>MFKGYRPDRRGLAEIAKDPRLGAVCESVARQGAAIANQLDPDGNYQASPRMVTAGWKNESRRGAVIQQTGKSWTAERDRVLVEVTRRLRGR</sequence>
<keyword evidence="2" id="KW-1185">Reference proteome</keyword>
<organism evidence="1 2">
    <name type="scientific">Nesterenkonia rhizosphaerae</name>
    <dbReference type="NCBI Taxonomy" id="1348272"/>
    <lineage>
        <taxon>Bacteria</taxon>
        <taxon>Bacillati</taxon>
        <taxon>Actinomycetota</taxon>
        <taxon>Actinomycetes</taxon>
        <taxon>Micrococcales</taxon>
        <taxon>Micrococcaceae</taxon>
        <taxon>Nesterenkonia</taxon>
    </lineage>
</organism>